<organism evidence="2">
    <name type="scientific">Fopius arisanus</name>
    <dbReference type="NCBI Taxonomy" id="64838"/>
    <lineage>
        <taxon>Eukaryota</taxon>
        <taxon>Metazoa</taxon>
        <taxon>Ecdysozoa</taxon>
        <taxon>Arthropoda</taxon>
        <taxon>Hexapoda</taxon>
        <taxon>Insecta</taxon>
        <taxon>Pterygota</taxon>
        <taxon>Neoptera</taxon>
        <taxon>Endopterygota</taxon>
        <taxon>Hymenoptera</taxon>
        <taxon>Apocrita</taxon>
        <taxon>Ichneumonoidea</taxon>
        <taxon>Braconidae</taxon>
        <taxon>Opiinae</taxon>
        <taxon>Fopius</taxon>
    </lineage>
</organism>
<dbReference type="EMBL" id="GBYB01013057">
    <property type="protein sequence ID" value="JAG82824.1"/>
    <property type="molecule type" value="Transcribed_RNA"/>
</dbReference>
<accession>A0A0C9RIK0</accession>
<reference evidence="2" key="1">
    <citation type="submission" date="2015-01" db="EMBL/GenBank/DDBJ databases">
        <title>Transcriptome Assembly of Fopius arisanus.</title>
        <authorList>
            <person name="Geib S."/>
        </authorList>
    </citation>
    <scope>NUCLEOTIDE SEQUENCE</scope>
</reference>
<evidence type="ECO:0000313" key="2">
    <source>
        <dbReference type="EMBL" id="JAG82824.1"/>
    </source>
</evidence>
<sequence>CVSLKCHPVDENLSKIQIARVTEPREPSKMSSIRYLLPPMMRKSFSTTCTRLSETPTTPGIISKLKNIFSGASDTSKSREIPAKKSREEHPWASPNWNEERKLPTDNNERRVKTIDVERTIHPEMDPTNRSVPPLTHRVGRAVHRLLFGMTEEAPASAQESSKLSRKPRTITAEEAARIYESKNYPYLRPQELKIDRHPLSKPKSKVSN</sequence>
<feature type="non-terminal residue" evidence="2">
    <location>
        <position position="1"/>
    </location>
</feature>
<name>A0A0C9RIK0_9HYME</name>
<gene>
    <name evidence="2" type="primary">glyQS</name>
    <name evidence="2" type="ORF">g.12969</name>
</gene>
<feature type="region of interest" description="Disordered" evidence="1">
    <location>
        <begin position="72"/>
        <end position="105"/>
    </location>
</feature>
<dbReference type="AlphaFoldDB" id="A0A0C9RIK0"/>
<proteinExistence type="predicted"/>
<evidence type="ECO:0000256" key="1">
    <source>
        <dbReference type="SAM" id="MobiDB-lite"/>
    </source>
</evidence>
<protein>
    <submittedName>
        <fullName evidence="2">GlyQS protein</fullName>
    </submittedName>
</protein>
<feature type="compositionally biased region" description="Basic and acidic residues" evidence="1">
    <location>
        <begin position="76"/>
        <end position="91"/>
    </location>
</feature>